<keyword evidence="4" id="KW-1003">Cell membrane</keyword>
<organism evidence="11 12">
    <name type="scientific">Solidesulfovibrio aerotolerans</name>
    <dbReference type="NCBI Taxonomy" id="295255"/>
    <lineage>
        <taxon>Bacteria</taxon>
        <taxon>Pseudomonadati</taxon>
        <taxon>Thermodesulfobacteriota</taxon>
        <taxon>Desulfovibrionia</taxon>
        <taxon>Desulfovibrionales</taxon>
        <taxon>Desulfovibrionaceae</taxon>
        <taxon>Solidesulfovibrio</taxon>
    </lineage>
</organism>
<dbReference type="Pfam" id="PF01554">
    <property type="entry name" value="MatE"/>
    <property type="match status" value="2"/>
</dbReference>
<proteinExistence type="predicted"/>
<dbReference type="InterPro" id="IPR048279">
    <property type="entry name" value="MdtK-like"/>
</dbReference>
<protein>
    <recommendedName>
        <fullName evidence="9">Multidrug-efflux transporter</fullName>
    </recommendedName>
</protein>
<dbReference type="GO" id="GO:0006811">
    <property type="term" value="P:monoatomic ion transport"/>
    <property type="evidence" value="ECO:0007669"/>
    <property type="project" value="UniProtKB-KW"/>
</dbReference>
<feature type="transmembrane region" description="Helical" evidence="10">
    <location>
        <begin position="245"/>
        <end position="270"/>
    </location>
</feature>
<feature type="transmembrane region" description="Helical" evidence="10">
    <location>
        <begin position="424"/>
        <end position="443"/>
    </location>
</feature>
<feature type="transmembrane region" description="Helical" evidence="10">
    <location>
        <begin position="169"/>
        <end position="189"/>
    </location>
</feature>
<evidence type="ECO:0000256" key="6">
    <source>
        <dbReference type="ARBA" id="ARBA00022989"/>
    </source>
</evidence>
<dbReference type="AlphaFoldDB" id="A0A7C9ILJ7"/>
<evidence type="ECO:0000256" key="7">
    <source>
        <dbReference type="ARBA" id="ARBA00023065"/>
    </source>
</evidence>
<dbReference type="GO" id="GO:0042910">
    <property type="term" value="F:xenobiotic transmembrane transporter activity"/>
    <property type="evidence" value="ECO:0007669"/>
    <property type="project" value="InterPro"/>
</dbReference>
<keyword evidence="2" id="KW-0813">Transport</keyword>
<feature type="transmembrane region" description="Helical" evidence="10">
    <location>
        <begin position="25"/>
        <end position="45"/>
    </location>
</feature>
<evidence type="ECO:0000313" key="12">
    <source>
        <dbReference type="Proteomes" id="UP000482487"/>
    </source>
</evidence>
<dbReference type="OrthoDB" id="9776324at2"/>
<keyword evidence="5 10" id="KW-0812">Transmembrane</keyword>
<feature type="transmembrane region" description="Helical" evidence="10">
    <location>
        <begin position="290"/>
        <end position="311"/>
    </location>
</feature>
<keyword evidence="3" id="KW-0050">Antiport</keyword>
<dbReference type="InterPro" id="IPR002528">
    <property type="entry name" value="MATE_fam"/>
</dbReference>
<keyword evidence="7" id="KW-0406">Ion transport</keyword>
<dbReference type="NCBIfam" id="TIGR00797">
    <property type="entry name" value="matE"/>
    <property type="match status" value="1"/>
</dbReference>
<comment type="subcellular location">
    <subcellularLocation>
        <location evidence="1">Cell membrane</location>
        <topology evidence="1">Multi-pass membrane protein</topology>
    </subcellularLocation>
</comment>
<evidence type="ECO:0000256" key="9">
    <source>
        <dbReference type="ARBA" id="ARBA00031636"/>
    </source>
</evidence>
<accession>A0A7C9ILJ7</accession>
<gene>
    <name evidence="11" type="ORF">GTA51_11065</name>
</gene>
<sequence length="466" mass="50375">MHKQNGLLATGVGFREIWSLSWPQILMMFLTFLIGFVDVWVGGRIDRETQAAIGVLAQAMFFFQVVASAVANGAVAAVSQSEGAGRHSRANRYVWLCLLAGVAASVAILLFGLLTRDLFLRLLQVPESIVPMARYFLTVLLLLLPIQSFFIIANALFRARRLVMVPLLAWGLAAILNTVGDFGFGLGLWGLPDYGYAGVAWSTFVSVTAGMLFNFAALLRVGMLDRKQFPRWRWVRCASSYLIKVAWPSGLMQIVWHTGYLVLFAITGSLPSGSVAALAGMSAGMRLESILFLPPMAFNFTASILVGNLIGAGQPEAARRVGYRIAAVGVAAITLMGLALWPFLPQAAAFLSPDPETAAQAVSYLRYNVAAIPFTVSGLILIGAMTGAGATLYTMFVTGGSIWLVRLPLALYLGHSLLGRAEGVWISMFVSQAVQALVCLGVYRYADWARFGMGGGKTRKEDARRI</sequence>
<dbReference type="RefSeq" id="WP_160961084.1">
    <property type="nucleotide sequence ID" value="NZ_WVUD01000018.1"/>
</dbReference>
<comment type="caution">
    <text evidence="11">The sequence shown here is derived from an EMBL/GenBank/DDBJ whole genome shotgun (WGS) entry which is preliminary data.</text>
</comment>
<dbReference type="PANTHER" id="PTHR43298">
    <property type="entry name" value="MULTIDRUG RESISTANCE PROTEIN NORM-RELATED"/>
    <property type="match status" value="1"/>
</dbReference>
<dbReference type="CDD" id="cd13137">
    <property type="entry name" value="MATE_NorM_like"/>
    <property type="match status" value="1"/>
</dbReference>
<dbReference type="EMBL" id="WVUD01000018">
    <property type="protein sequence ID" value="MYL83665.1"/>
    <property type="molecule type" value="Genomic_DNA"/>
</dbReference>
<evidence type="ECO:0000313" key="11">
    <source>
        <dbReference type="EMBL" id="MYL83665.1"/>
    </source>
</evidence>
<evidence type="ECO:0000256" key="8">
    <source>
        <dbReference type="ARBA" id="ARBA00023136"/>
    </source>
</evidence>
<feature type="transmembrane region" description="Helical" evidence="10">
    <location>
        <begin position="323"/>
        <end position="344"/>
    </location>
</feature>
<evidence type="ECO:0000256" key="3">
    <source>
        <dbReference type="ARBA" id="ARBA00022449"/>
    </source>
</evidence>
<dbReference type="GO" id="GO:0015297">
    <property type="term" value="F:antiporter activity"/>
    <property type="evidence" value="ECO:0007669"/>
    <property type="project" value="UniProtKB-KW"/>
</dbReference>
<dbReference type="InterPro" id="IPR050222">
    <property type="entry name" value="MATE_MdtK"/>
</dbReference>
<dbReference type="PIRSF" id="PIRSF006603">
    <property type="entry name" value="DinF"/>
    <property type="match status" value="1"/>
</dbReference>
<keyword evidence="8 10" id="KW-0472">Membrane</keyword>
<dbReference type="Proteomes" id="UP000482487">
    <property type="component" value="Unassembled WGS sequence"/>
</dbReference>
<evidence type="ECO:0000256" key="2">
    <source>
        <dbReference type="ARBA" id="ARBA00022448"/>
    </source>
</evidence>
<feature type="transmembrane region" description="Helical" evidence="10">
    <location>
        <begin position="135"/>
        <end position="157"/>
    </location>
</feature>
<evidence type="ECO:0000256" key="10">
    <source>
        <dbReference type="SAM" id="Phobius"/>
    </source>
</evidence>
<keyword evidence="12" id="KW-1185">Reference proteome</keyword>
<evidence type="ECO:0000256" key="1">
    <source>
        <dbReference type="ARBA" id="ARBA00004651"/>
    </source>
</evidence>
<name>A0A7C9ILJ7_9BACT</name>
<feature type="transmembrane region" description="Helical" evidence="10">
    <location>
        <begin position="392"/>
        <end position="412"/>
    </location>
</feature>
<evidence type="ECO:0000256" key="5">
    <source>
        <dbReference type="ARBA" id="ARBA00022692"/>
    </source>
</evidence>
<feature type="transmembrane region" description="Helical" evidence="10">
    <location>
        <begin position="201"/>
        <end position="224"/>
    </location>
</feature>
<evidence type="ECO:0000256" key="4">
    <source>
        <dbReference type="ARBA" id="ARBA00022475"/>
    </source>
</evidence>
<dbReference type="GO" id="GO:0005886">
    <property type="term" value="C:plasma membrane"/>
    <property type="evidence" value="ECO:0007669"/>
    <property type="project" value="UniProtKB-SubCell"/>
</dbReference>
<reference evidence="11 12" key="1">
    <citation type="submission" date="2020-01" db="EMBL/GenBank/DDBJ databases">
        <title>Genome sequence of Desulfovibrio aerotolerans DSM 16695(T).</title>
        <authorList>
            <person name="Karnachuk O."/>
            <person name="Avakyan M."/>
            <person name="Mardanov A."/>
            <person name="Kadnikov V."/>
            <person name="Ravin N."/>
        </authorList>
    </citation>
    <scope>NUCLEOTIDE SEQUENCE [LARGE SCALE GENOMIC DNA]</scope>
    <source>
        <strain evidence="11 12">DSM 16695</strain>
    </source>
</reference>
<feature type="transmembrane region" description="Helical" evidence="10">
    <location>
        <begin position="93"/>
        <end position="115"/>
    </location>
</feature>
<keyword evidence="6 10" id="KW-1133">Transmembrane helix</keyword>
<feature type="transmembrane region" description="Helical" evidence="10">
    <location>
        <begin position="364"/>
        <end position="385"/>
    </location>
</feature>
<dbReference type="PANTHER" id="PTHR43298:SF2">
    <property type="entry name" value="FMN_FAD EXPORTER YEEO-RELATED"/>
    <property type="match status" value="1"/>
</dbReference>